<dbReference type="SUPFAM" id="SSF50998">
    <property type="entry name" value="Quinoprotein alcohol dehydrogenase-like"/>
    <property type="match status" value="1"/>
</dbReference>
<evidence type="ECO:0000256" key="1">
    <source>
        <dbReference type="ARBA" id="ARBA00008156"/>
    </source>
</evidence>
<feature type="binding site" evidence="7">
    <location>
        <position position="348"/>
    </location>
    <ligand>
        <name>Ca(2+)</name>
        <dbReference type="ChEBI" id="CHEBI:29108"/>
    </ligand>
</feature>
<proteinExistence type="inferred from homology"/>
<evidence type="ECO:0000313" key="11">
    <source>
        <dbReference type="EMBL" id="PNG24450.1"/>
    </source>
</evidence>
<gene>
    <name evidence="11" type="ORF">CR492_18695</name>
</gene>
<dbReference type="EMBL" id="PDZR01000032">
    <property type="protein sequence ID" value="PNG24450.1"/>
    <property type="molecule type" value="Genomic_DNA"/>
</dbReference>
<comment type="similarity">
    <text evidence="1">Belongs to the bacterial PQQ dehydrogenase family.</text>
</comment>
<evidence type="ECO:0000256" key="8">
    <source>
        <dbReference type="PIRSR" id="PIRSR617512-4"/>
    </source>
</evidence>
<dbReference type="PANTHER" id="PTHR32303">
    <property type="entry name" value="QUINOPROTEIN ALCOHOL DEHYDROGENASE (CYTOCHROME C)"/>
    <property type="match status" value="1"/>
</dbReference>
<dbReference type="PANTHER" id="PTHR32303:SF4">
    <property type="entry name" value="QUINOPROTEIN GLUCOSE DEHYDROGENASE"/>
    <property type="match status" value="1"/>
</dbReference>
<dbReference type="SMART" id="SM00564">
    <property type="entry name" value="PQQ"/>
    <property type="match status" value="5"/>
</dbReference>
<dbReference type="InterPro" id="IPR018391">
    <property type="entry name" value="PQQ_b-propeller_rpt"/>
</dbReference>
<dbReference type="Proteomes" id="UP000236286">
    <property type="component" value="Unassembled WGS sequence"/>
</dbReference>
<evidence type="ECO:0000256" key="3">
    <source>
        <dbReference type="ARBA" id="ARBA00022891"/>
    </source>
</evidence>
<evidence type="ECO:0000256" key="5">
    <source>
        <dbReference type="PIRSR" id="PIRSR617512-1"/>
    </source>
</evidence>
<feature type="domain" description="Pyrrolo-quinoline quinone repeat" evidence="10">
    <location>
        <begin position="43"/>
        <end position="390"/>
    </location>
</feature>
<dbReference type="GO" id="GO:0016020">
    <property type="term" value="C:membrane"/>
    <property type="evidence" value="ECO:0007669"/>
    <property type="project" value="InterPro"/>
</dbReference>
<dbReference type="OrthoDB" id="9794322at2"/>
<dbReference type="AlphaFoldDB" id="A0A2J7TCG0"/>
<evidence type="ECO:0000256" key="6">
    <source>
        <dbReference type="PIRSR" id="PIRSR617512-2"/>
    </source>
</evidence>
<dbReference type="InterPro" id="IPR011047">
    <property type="entry name" value="Quinoprotein_ADH-like_sf"/>
</dbReference>
<keyword evidence="7" id="KW-0106">Calcium</keyword>
<evidence type="ECO:0000313" key="12">
    <source>
        <dbReference type="Proteomes" id="UP000236286"/>
    </source>
</evidence>
<feature type="binding site" evidence="7">
    <location>
        <position position="294"/>
    </location>
    <ligand>
        <name>Ca(2+)</name>
        <dbReference type="ChEBI" id="CHEBI:29108"/>
    </ligand>
</feature>
<keyword evidence="8" id="KW-1015">Disulfide bond</keyword>
<comment type="caution">
    <text evidence="11">The sequence shown here is derived from an EMBL/GenBank/DDBJ whole genome shotgun (WGS) entry which is preliminary data.</text>
</comment>
<comment type="cofactor">
    <cofactor evidence="6">
        <name>pyrroloquinoline quinone</name>
        <dbReference type="ChEBI" id="CHEBI:58442"/>
    </cofactor>
    <text evidence="6">Binds 1 PQQ group per subunit.</text>
</comment>
<keyword evidence="2 7" id="KW-0479">Metal-binding</keyword>
<feature type="binding site" evidence="6">
    <location>
        <position position="190"/>
    </location>
    <ligand>
        <name>pyrroloquinoline quinone</name>
        <dbReference type="ChEBI" id="CHEBI:58442"/>
    </ligand>
</feature>
<feature type="signal peptide" evidence="9">
    <location>
        <begin position="1"/>
        <end position="27"/>
    </location>
</feature>
<dbReference type="InterPro" id="IPR002372">
    <property type="entry name" value="PQQ_rpt_dom"/>
</dbReference>
<feature type="chain" id="PRO_5014446030" evidence="9">
    <location>
        <begin position="28"/>
        <end position="631"/>
    </location>
</feature>
<evidence type="ECO:0000256" key="4">
    <source>
        <dbReference type="ARBA" id="ARBA00023002"/>
    </source>
</evidence>
<dbReference type="GO" id="GO:0016614">
    <property type="term" value="F:oxidoreductase activity, acting on CH-OH group of donors"/>
    <property type="evidence" value="ECO:0007669"/>
    <property type="project" value="InterPro"/>
</dbReference>
<sequence length="631" mass="69029">MNLRECLPWRAAFAGLAMASLSSVAWAGSDDEIIKNSKNPDLWPGMGQNLALQRHSELKDINKDNVGNLQMSWSQSSGALRGHEGQPVVVDVGGKPMMFFVSAWPNIVQALDLSDPDNPVQVWSYNKGTDRDVSAVPRACCDVVNRGVNYADGKLLFNTLDGFLIALDAKTGQELWVVKHAFPEHGETVTSAPLIAKDKVIVGFGGDEFAARGRLEAYDLATGDLAWRCQSNGTDKDVCLTPDTNKAHPEHGTYGHDIGLSSYPGDEWKRGGGSPWAWYSYDPELGLVYASTGNPGNWSPTTRCGEDTHEACNSGKWDNKWSMTIFARKVDTGEVVWAYQMTPFDQWDYDGVNENILVDMPNVDGKPVKALVHFDRNGFAYVLDRTDGNLLRAHKFVTVNWAEKVDLKTGRPVKVPEHSPFKIGVNTQACPSAMGGKDQQPASVDPKDPTNFYVPTNNWCMEDEPQARTHTQQGTVYVFANVYMYPEKPGVTGKLKKFDVLTGKTAWEVPDAYPNWSGTLNTAGGLVFYGSLNGDFRAIDRDTGKLLWQRKLGSGIIGNPIAYKIKGHEYVSVFAGIGGWIGLPAVAGLDLEDKFGAIGSTALTKVIGLNKIPQGGALYTFRVPDKEAKAP</sequence>
<comment type="cofactor">
    <cofactor evidence="7">
        <name>Ca(2+)</name>
        <dbReference type="ChEBI" id="CHEBI:29108"/>
    </cofactor>
    <text evidence="7">Binds 1 Ca(2+) ion per subunit.</text>
</comment>
<dbReference type="Pfam" id="PF01011">
    <property type="entry name" value="PQQ"/>
    <property type="match status" value="2"/>
</dbReference>
<keyword evidence="3 6" id="KW-0634">PQQ</keyword>
<evidence type="ECO:0000256" key="7">
    <source>
        <dbReference type="PIRSR" id="PIRSR617512-3"/>
    </source>
</evidence>
<keyword evidence="4" id="KW-0560">Oxidoreductase</keyword>
<feature type="binding site" evidence="6">
    <location>
        <position position="84"/>
    </location>
    <ligand>
        <name>pyrroloquinoline quinone</name>
        <dbReference type="ChEBI" id="CHEBI:58442"/>
    </ligand>
</feature>
<dbReference type="NCBIfam" id="TIGR03075">
    <property type="entry name" value="PQQ_enz_alc_DH"/>
    <property type="match status" value="1"/>
</dbReference>
<evidence type="ECO:0000256" key="2">
    <source>
        <dbReference type="ARBA" id="ARBA00022723"/>
    </source>
</evidence>
<feature type="binding site" evidence="6">
    <location>
        <position position="146"/>
    </location>
    <ligand>
        <name>pyrroloquinoline quinone</name>
        <dbReference type="ChEBI" id="CHEBI:58442"/>
    </ligand>
</feature>
<keyword evidence="9" id="KW-0732">Signal</keyword>
<dbReference type="Gene3D" id="2.140.10.10">
    <property type="entry name" value="Quinoprotein alcohol dehydrogenase-like superfamily"/>
    <property type="match status" value="1"/>
</dbReference>
<dbReference type="CDD" id="cd10278">
    <property type="entry name" value="PQQ_MDH"/>
    <property type="match status" value="1"/>
</dbReference>
<evidence type="ECO:0000259" key="10">
    <source>
        <dbReference type="Pfam" id="PF01011"/>
    </source>
</evidence>
<accession>A0A2J7TCG0</accession>
<protein>
    <submittedName>
        <fullName evidence="11">PQQ-dependent dehydrogenase, methanol/ethanol family</fullName>
    </submittedName>
</protein>
<organism evidence="11 12">
    <name type="scientific">Methylocella silvestris</name>
    <dbReference type="NCBI Taxonomy" id="199596"/>
    <lineage>
        <taxon>Bacteria</taxon>
        <taxon>Pseudomonadati</taxon>
        <taxon>Pseudomonadota</taxon>
        <taxon>Alphaproteobacteria</taxon>
        <taxon>Hyphomicrobiales</taxon>
        <taxon>Beijerinckiaceae</taxon>
        <taxon>Methylocella</taxon>
    </lineage>
</organism>
<evidence type="ECO:0000256" key="9">
    <source>
        <dbReference type="SAM" id="SignalP"/>
    </source>
</evidence>
<feature type="domain" description="Pyrrolo-quinoline quinone repeat" evidence="10">
    <location>
        <begin position="496"/>
        <end position="571"/>
    </location>
</feature>
<feature type="active site" description="Proton acceptor" evidence="5">
    <location>
        <position position="348"/>
    </location>
</feature>
<dbReference type="GO" id="GO:0005509">
    <property type="term" value="F:calcium ion binding"/>
    <property type="evidence" value="ECO:0007669"/>
    <property type="project" value="InterPro"/>
</dbReference>
<name>A0A2J7TCG0_METSI</name>
<feature type="disulfide bond" evidence="8">
    <location>
        <begin position="140"/>
        <end position="141"/>
    </location>
</feature>
<reference evidence="11 12" key="1">
    <citation type="submission" date="2017-10" db="EMBL/GenBank/DDBJ databases">
        <title>Genome announcement of Methylocella silvestris TVC from permafrost.</title>
        <authorList>
            <person name="Wang J."/>
            <person name="Geng K."/>
            <person name="Ul-Haque F."/>
            <person name="Crombie A.T."/>
            <person name="Street L.E."/>
            <person name="Wookey P.A."/>
            <person name="Murrell J.C."/>
            <person name="Pratscher J."/>
        </authorList>
    </citation>
    <scope>NUCLEOTIDE SEQUENCE [LARGE SCALE GENOMIC DNA]</scope>
    <source>
        <strain evidence="11 12">TVC</strain>
    </source>
</reference>
<feature type="binding site" evidence="7">
    <location>
        <position position="208"/>
    </location>
    <ligand>
        <name>Ca(2+)</name>
        <dbReference type="ChEBI" id="CHEBI:29108"/>
    </ligand>
</feature>
<dbReference type="InterPro" id="IPR017512">
    <property type="entry name" value="PQQ_MeOH/EtOH_DH"/>
</dbReference>